<dbReference type="Gene3D" id="2.30.29.30">
    <property type="entry name" value="Pleckstrin-homology domain (PH domain)/Phosphotyrosine-binding domain (PTB)"/>
    <property type="match status" value="1"/>
</dbReference>
<dbReference type="AlphaFoldDB" id="A0A6F9DH74"/>
<evidence type="ECO:0000259" key="1">
    <source>
        <dbReference type="PROSITE" id="PS50003"/>
    </source>
</evidence>
<proteinExistence type="evidence at transcript level"/>
<dbReference type="PROSITE" id="PS50003">
    <property type="entry name" value="PH_DOMAIN"/>
    <property type="match status" value="1"/>
</dbReference>
<reference evidence="2" key="1">
    <citation type="submission" date="2020-04" db="EMBL/GenBank/DDBJ databases">
        <authorList>
            <person name="Neveu A P."/>
        </authorList>
    </citation>
    <scope>NUCLEOTIDE SEQUENCE</scope>
    <source>
        <tissue evidence="2">Whole embryo</tissue>
    </source>
</reference>
<gene>
    <name evidence="2" type="primary">LOC100177385</name>
</gene>
<dbReference type="PANTHER" id="PTHR14336">
    <property type="entry name" value="TANDEM PH DOMAIN CONTAINING PROTEIN"/>
    <property type="match status" value="1"/>
</dbReference>
<dbReference type="InterPro" id="IPR011993">
    <property type="entry name" value="PH-like_dom_sf"/>
</dbReference>
<dbReference type="CDD" id="cd00821">
    <property type="entry name" value="PH"/>
    <property type="match status" value="1"/>
</dbReference>
<name>A0A6F9DH74_9ASCI</name>
<dbReference type="EMBL" id="LR786518">
    <property type="protein sequence ID" value="CAB3261823.1"/>
    <property type="molecule type" value="mRNA"/>
</dbReference>
<evidence type="ECO:0000313" key="2">
    <source>
        <dbReference type="EMBL" id="CAB3261823.1"/>
    </source>
</evidence>
<dbReference type="InterPro" id="IPR051707">
    <property type="entry name" value="PI-Interact_SigTrans_Reg"/>
</dbReference>
<sequence length="117" mass="13469">MSFNVSDIDITRSGWLTKQCKYSKKWKRVWFTLRASQLLYGDSEQGPFKPIPLHGTVIEECNVKGMKYVFRLRPPKSNRDYLIQAPDQTEEQMWMQAICFAKVGASDTGNSSLCIVQ</sequence>
<accession>A0A6F9DH74</accession>
<protein>
    <submittedName>
        <fullName evidence="2">Uncharacterized protein LOC100177385</fullName>
    </submittedName>
</protein>
<organism evidence="2">
    <name type="scientific">Phallusia mammillata</name>
    <dbReference type="NCBI Taxonomy" id="59560"/>
    <lineage>
        <taxon>Eukaryota</taxon>
        <taxon>Metazoa</taxon>
        <taxon>Chordata</taxon>
        <taxon>Tunicata</taxon>
        <taxon>Ascidiacea</taxon>
        <taxon>Phlebobranchia</taxon>
        <taxon>Ascidiidae</taxon>
        <taxon>Phallusia</taxon>
    </lineage>
</organism>
<dbReference type="SMART" id="SM00233">
    <property type="entry name" value="PH"/>
    <property type="match status" value="1"/>
</dbReference>
<dbReference type="InterPro" id="IPR001849">
    <property type="entry name" value="PH_domain"/>
</dbReference>
<dbReference type="SUPFAM" id="SSF50729">
    <property type="entry name" value="PH domain-like"/>
    <property type="match status" value="1"/>
</dbReference>
<feature type="domain" description="PH" evidence="1">
    <location>
        <begin position="9"/>
        <end position="103"/>
    </location>
</feature>
<dbReference type="Pfam" id="PF00169">
    <property type="entry name" value="PH"/>
    <property type="match status" value="1"/>
</dbReference>